<keyword evidence="3" id="KW-1185">Reference proteome</keyword>
<organism evidence="2 3">
    <name type="scientific">Tetrabaena socialis</name>
    <dbReference type="NCBI Taxonomy" id="47790"/>
    <lineage>
        <taxon>Eukaryota</taxon>
        <taxon>Viridiplantae</taxon>
        <taxon>Chlorophyta</taxon>
        <taxon>core chlorophytes</taxon>
        <taxon>Chlorophyceae</taxon>
        <taxon>CS clade</taxon>
        <taxon>Chlamydomonadales</taxon>
        <taxon>Tetrabaenaceae</taxon>
        <taxon>Tetrabaena</taxon>
    </lineage>
</organism>
<sequence length="442" mass="44619">MKSITVPSGGLRRSLGRPTAAAPRLEVPARQPPTRRGSYSHNAYPPSSWESDSDEDDEDAEDAEDLMFCVDDLSGTARDSIASPRAAFSRAVCVSHHEQPAAKGAPLTALELKVMQLVADSLDVPSLAAAPATAPAAISLPQLAQRLRRHGLRAAVVAASARPQTHTPAAPLSPPAAGPGTPFLVVAAAATPAAASGSDLDASFIIVDPSLRDHLSVAPASPAFRRQAARLLPAVFVGTPARLAQLVGRAAAAIAANFGAQGMEVPPWRRPHALLARWAQLPDSVLHGLRHDAGSGGDGGAVPGGPAAAEAAEAEAGVAVPRGGAGSLAAARRGDSYGTTPRLYGGKGGVEVLDVDVFGRDQGWARGGAAAAAAPPVAPIVGFEVGSAAVGREPWLGVKPGAFASAVRGAAARPRSDDTSGDGGSEEVLWGLSPVCVCFPGA</sequence>
<feature type="region of interest" description="Disordered" evidence="1">
    <location>
        <begin position="1"/>
        <end position="61"/>
    </location>
</feature>
<protein>
    <submittedName>
        <fullName evidence="2">Uncharacterized protein</fullName>
    </submittedName>
</protein>
<feature type="compositionally biased region" description="Acidic residues" evidence="1">
    <location>
        <begin position="51"/>
        <end position="61"/>
    </location>
</feature>
<reference evidence="2 3" key="1">
    <citation type="journal article" date="2017" name="Mol. Biol. Evol.">
        <title>The 4-celled Tetrabaena socialis nuclear genome reveals the essential components for genetic control of cell number at the origin of multicellularity in the volvocine lineage.</title>
        <authorList>
            <person name="Featherston J."/>
            <person name="Arakaki Y."/>
            <person name="Hanschen E.R."/>
            <person name="Ferris P.J."/>
            <person name="Michod R.E."/>
            <person name="Olson B.J.S.C."/>
            <person name="Nozaki H."/>
            <person name="Durand P.M."/>
        </authorList>
    </citation>
    <scope>NUCLEOTIDE SEQUENCE [LARGE SCALE GENOMIC DNA]</scope>
    <source>
        <strain evidence="2 3">NIES-571</strain>
    </source>
</reference>
<comment type="caution">
    <text evidence="2">The sequence shown here is derived from an EMBL/GenBank/DDBJ whole genome shotgun (WGS) entry which is preliminary data.</text>
</comment>
<accession>A0A2J7ZQA2</accession>
<dbReference type="EMBL" id="PGGS01000655">
    <property type="protein sequence ID" value="PNH02445.1"/>
    <property type="molecule type" value="Genomic_DNA"/>
</dbReference>
<dbReference type="PANTHER" id="PTHR31579:SF1">
    <property type="entry name" value="OS03G0796600 PROTEIN"/>
    <property type="match status" value="1"/>
</dbReference>
<dbReference type="Proteomes" id="UP000236333">
    <property type="component" value="Unassembled WGS sequence"/>
</dbReference>
<dbReference type="Pfam" id="PF04720">
    <property type="entry name" value="PDDEXK_6"/>
    <property type="match status" value="1"/>
</dbReference>
<evidence type="ECO:0000313" key="3">
    <source>
        <dbReference type="Proteomes" id="UP000236333"/>
    </source>
</evidence>
<gene>
    <name evidence="2" type="ORF">TSOC_011589</name>
</gene>
<proteinExistence type="predicted"/>
<dbReference type="PANTHER" id="PTHR31579">
    <property type="entry name" value="OS03G0796600 PROTEIN"/>
    <property type="match status" value="1"/>
</dbReference>
<evidence type="ECO:0000256" key="1">
    <source>
        <dbReference type="SAM" id="MobiDB-lite"/>
    </source>
</evidence>
<evidence type="ECO:0000313" key="2">
    <source>
        <dbReference type="EMBL" id="PNH02445.1"/>
    </source>
</evidence>
<dbReference type="AlphaFoldDB" id="A0A2J7ZQA2"/>
<dbReference type="InterPro" id="IPR006502">
    <property type="entry name" value="PDDEXK-like"/>
</dbReference>
<name>A0A2J7ZQA2_9CHLO</name>